<gene>
    <name evidence="1" type="ORF">F4821DRAFT_215875</name>
</gene>
<keyword evidence="2" id="KW-1185">Reference proteome</keyword>
<proteinExistence type="predicted"/>
<dbReference type="EMBL" id="MU394372">
    <property type="protein sequence ID" value="KAI6082373.1"/>
    <property type="molecule type" value="Genomic_DNA"/>
</dbReference>
<accession>A0ACC0CPY4</accession>
<organism evidence="1 2">
    <name type="scientific">Hypoxylon rubiginosum</name>
    <dbReference type="NCBI Taxonomy" id="110542"/>
    <lineage>
        <taxon>Eukaryota</taxon>
        <taxon>Fungi</taxon>
        <taxon>Dikarya</taxon>
        <taxon>Ascomycota</taxon>
        <taxon>Pezizomycotina</taxon>
        <taxon>Sordariomycetes</taxon>
        <taxon>Xylariomycetidae</taxon>
        <taxon>Xylariales</taxon>
        <taxon>Hypoxylaceae</taxon>
        <taxon>Hypoxylon</taxon>
    </lineage>
</organism>
<protein>
    <submittedName>
        <fullName evidence="1">FAD/NAD(P)-binding domain-containing protein</fullName>
    </submittedName>
</protein>
<reference evidence="1 2" key="1">
    <citation type="journal article" date="2022" name="New Phytol.">
        <title>Ecological generalism drives hyperdiversity of secondary metabolite gene clusters in xylarialean endophytes.</title>
        <authorList>
            <person name="Franco M.E.E."/>
            <person name="Wisecaver J.H."/>
            <person name="Arnold A.E."/>
            <person name="Ju Y.M."/>
            <person name="Slot J.C."/>
            <person name="Ahrendt S."/>
            <person name="Moore L.P."/>
            <person name="Eastman K.E."/>
            <person name="Scott K."/>
            <person name="Konkel Z."/>
            <person name="Mondo S.J."/>
            <person name="Kuo A."/>
            <person name="Hayes R.D."/>
            <person name="Haridas S."/>
            <person name="Andreopoulos B."/>
            <person name="Riley R."/>
            <person name="LaButti K."/>
            <person name="Pangilinan J."/>
            <person name="Lipzen A."/>
            <person name="Amirebrahimi M."/>
            <person name="Yan J."/>
            <person name="Adam C."/>
            <person name="Keymanesh K."/>
            <person name="Ng V."/>
            <person name="Louie K."/>
            <person name="Northen T."/>
            <person name="Drula E."/>
            <person name="Henrissat B."/>
            <person name="Hsieh H.M."/>
            <person name="Youens-Clark K."/>
            <person name="Lutzoni F."/>
            <person name="Miadlikowska J."/>
            <person name="Eastwood D.C."/>
            <person name="Hamelin R.C."/>
            <person name="Grigoriev I.V."/>
            <person name="U'Ren J.M."/>
        </authorList>
    </citation>
    <scope>NUCLEOTIDE SEQUENCE [LARGE SCALE GENOMIC DNA]</scope>
    <source>
        <strain evidence="1 2">ER1909</strain>
    </source>
</reference>
<evidence type="ECO:0000313" key="2">
    <source>
        <dbReference type="Proteomes" id="UP001497680"/>
    </source>
</evidence>
<dbReference type="Proteomes" id="UP001497680">
    <property type="component" value="Unassembled WGS sequence"/>
</dbReference>
<comment type="caution">
    <text evidence="1">The sequence shown here is derived from an EMBL/GenBank/DDBJ whole genome shotgun (WGS) entry which is preliminary data.</text>
</comment>
<sequence length="441" mass="48149">MFEKPLLVINGIGFGLSTILSLLRHSLSFRLKLLRHFMSPSSPSSSSSSEKPRNIVIVGASIAGYTAARTIAQYLLPNSPYRVVVVEPRDHFHFTWVLPRFCVAEGHEHKAFIPYGGYLPPGSLEADGGKVAWIRDRVARIERDAVTLEGSGEHIPYEFLVVATGSGATDSLPSRVPASDKEEGLALLRHMQRRIKEAKDLVVVGGGAAGVELATDAKSKYPEKNVTLVHSRSAVMHRFGPRLQAAALDGIKELGIEVVMGDRVVNEDKEKGVAVLKSGKEIVCDFLVNCTGQRPDSKLIAELSPSSISESSHILTKPTLQIQDDSLPNIYVCGDVSETNTTHPNTRSAMRQAMVCAFNVLAGIEGKKPKDVYEPHWLDGVIKLTLGLDKSVSNVGDEKTEFLFPTKERKEELMAAGAWHKLGAKPFEDDGSFLSKIKSKM</sequence>
<evidence type="ECO:0000313" key="1">
    <source>
        <dbReference type="EMBL" id="KAI6082373.1"/>
    </source>
</evidence>
<name>A0ACC0CPY4_9PEZI</name>